<dbReference type="InterPro" id="IPR006299">
    <property type="entry name" value="FlgC"/>
</dbReference>
<dbReference type="PANTHER" id="PTHR30435:SF2">
    <property type="entry name" value="FLAGELLAR BASAL-BODY ROD PROTEIN FLGC"/>
    <property type="match status" value="1"/>
</dbReference>
<keyword evidence="9" id="KW-0966">Cell projection</keyword>
<dbReference type="EMBL" id="AWVH01000037">
    <property type="protein sequence ID" value="ERJ92344.1"/>
    <property type="molecule type" value="Genomic_DNA"/>
</dbReference>
<evidence type="ECO:0000259" key="7">
    <source>
        <dbReference type="Pfam" id="PF00460"/>
    </source>
</evidence>
<evidence type="ECO:0000313" key="10">
    <source>
        <dbReference type="Proteomes" id="UP000016649"/>
    </source>
</evidence>
<dbReference type="NCBIfam" id="TIGR01395">
    <property type="entry name" value="FlgC"/>
    <property type="match status" value="1"/>
</dbReference>
<dbReference type="Proteomes" id="UP000016649">
    <property type="component" value="Unassembled WGS sequence"/>
</dbReference>
<evidence type="ECO:0000313" key="9">
    <source>
        <dbReference type="EMBL" id="ERJ92344.1"/>
    </source>
</evidence>
<dbReference type="InterPro" id="IPR010930">
    <property type="entry name" value="Flg_bb/hook_C_dom"/>
</dbReference>
<comment type="caution">
    <text evidence="9">The sequence shown here is derived from an EMBL/GenBank/DDBJ whole genome shotgun (WGS) entry which is preliminary data.</text>
</comment>
<dbReference type="RefSeq" id="WP_021687706.1">
    <property type="nucleotide sequence ID" value="NZ_KI260569.1"/>
</dbReference>
<gene>
    <name evidence="9" type="ORF">HMPREF9193_01504</name>
</gene>
<sequence length="151" mass="16336">MGFFSSINIAATGLSAQRLRTDVISDNIANATTTRTQEGGPFKRSRVVLASAQKHPTFRSPFVPEDLDNGVGKGVRVMKIEKDTTEGKLVYDPTNADAIKTGPNAGYVEYPNVNIVNEMIDLISASRAYEANTTVIQGAKEMFQQALVIGQ</sequence>
<evidence type="ECO:0000256" key="2">
    <source>
        <dbReference type="ARBA" id="ARBA00009677"/>
    </source>
</evidence>
<feature type="domain" description="Flagellar basal body rod protein N-terminal" evidence="7">
    <location>
        <begin position="7"/>
        <end position="34"/>
    </location>
</feature>
<name>A0ABN0NXU5_TRELE</name>
<dbReference type="Pfam" id="PF06429">
    <property type="entry name" value="Flg_bbr_C"/>
    <property type="match status" value="1"/>
</dbReference>
<keyword evidence="4 6" id="KW-0975">Bacterial flagellum</keyword>
<evidence type="ECO:0000259" key="8">
    <source>
        <dbReference type="Pfam" id="PF06429"/>
    </source>
</evidence>
<protein>
    <recommendedName>
        <fullName evidence="3 6">Flagellar basal-body rod protein FlgC</fullName>
    </recommendedName>
</protein>
<dbReference type="InterPro" id="IPR001444">
    <property type="entry name" value="Flag_bb_rod_N"/>
</dbReference>
<comment type="similarity">
    <text evidence="2">Belongs to the flagella basal body rod proteins family.</text>
</comment>
<keyword evidence="10" id="KW-1185">Reference proteome</keyword>
<comment type="subcellular location">
    <subcellularLocation>
        <location evidence="1 6">Bacterial flagellum basal body</location>
    </subcellularLocation>
</comment>
<evidence type="ECO:0000256" key="5">
    <source>
        <dbReference type="ARBA" id="ARBA00025933"/>
    </source>
</evidence>
<dbReference type="PANTHER" id="PTHR30435">
    <property type="entry name" value="FLAGELLAR PROTEIN"/>
    <property type="match status" value="1"/>
</dbReference>
<feature type="domain" description="Flagellar basal-body/hook protein C-terminal" evidence="8">
    <location>
        <begin position="105"/>
        <end position="147"/>
    </location>
</feature>
<evidence type="ECO:0000256" key="1">
    <source>
        <dbReference type="ARBA" id="ARBA00004117"/>
    </source>
</evidence>
<accession>A0ABN0NXU5</accession>
<proteinExistence type="inferred from homology"/>
<keyword evidence="9" id="KW-0969">Cilium</keyword>
<keyword evidence="9" id="KW-0282">Flagellum</keyword>
<dbReference type="Pfam" id="PF00460">
    <property type="entry name" value="Flg_bb_rod"/>
    <property type="match status" value="1"/>
</dbReference>
<reference evidence="9 10" key="1">
    <citation type="submission" date="2013-08" db="EMBL/GenBank/DDBJ databases">
        <authorList>
            <person name="Weinstock G."/>
            <person name="Sodergren E."/>
            <person name="Wylie T."/>
            <person name="Fulton L."/>
            <person name="Fulton R."/>
            <person name="Fronick C."/>
            <person name="O'Laughlin M."/>
            <person name="Godfrey J."/>
            <person name="Miner T."/>
            <person name="Herter B."/>
            <person name="Appelbaum E."/>
            <person name="Cordes M."/>
            <person name="Lek S."/>
            <person name="Wollam A."/>
            <person name="Pepin K.H."/>
            <person name="Palsikar V.B."/>
            <person name="Mitreva M."/>
            <person name="Wilson R.K."/>
        </authorList>
    </citation>
    <scope>NUCLEOTIDE SEQUENCE [LARGE SCALE GENOMIC DNA]</scope>
    <source>
        <strain evidence="9 10">ATCC 700332</strain>
    </source>
</reference>
<evidence type="ECO:0000256" key="6">
    <source>
        <dbReference type="RuleBase" id="RU362062"/>
    </source>
</evidence>
<organism evidence="9 10">
    <name type="scientific">Treponema lecithinolyticum ATCC 700332</name>
    <dbReference type="NCBI Taxonomy" id="1321815"/>
    <lineage>
        <taxon>Bacteria</taxon>
        <taxon>Pseudomonadati</taxon>
        <taxon>Spirochaetota</taxon>
        <taxon>Spirochaetia</taxon>
        <taxon>Spirochaetales</taxon>
        <taxon>Treponemataceae</taxon>
        <taxon>Treponema</taxon>
    </lineage>
</organism>
<evidence type="ECO:0000256" key="4">
    <source>
        <dbReference type="ARBA" id="ARBA00023143"/>
    </source>
</evidence>
<evidence type="ECO:0000256" key="3">
    <source>
        <dbReference type="ARBA" id="ARBA00017941"/>
    </source>
</evidence>
<comment type="subunit">
    <text evidence="5 6">The basal body constitutes a major portion of the flagellar organelle and consists of four rings (L,P,S, and M) mounted on a central rod. The rod consists of about 26 subunits of FlgG in the distal portion, and FlgB, FlgC and FlgF are thought to build up the proximal portion of the rod with about 6 subunits each.</text>
</comment>